<evidence type="ECO:0000313" key="2">
    <source>
        <dbReference type="EMBL" id="BCN93472.1"/>
    </source>
</evidence>
<protein>
    <submittedName>
        <fullName evidence="2">DNA-deoxyinosine glycosylase</fullName>
    </submittedName>
</protein>
<dbReference type="EMBL" id="AP024202">
    <property type="protein sequence ID" value="BCN93472.1"/>
    <property type="molecule type" value="Genomic_DNA"/>
</dbReference>
<dbReference type="InterPro" id="IPR005122">
    <property type="entry name" value="Uracil-DNA_glycosylase-like"/>
</dbReference>
<proteinExistence type="predicted"/>
<dbReference type="SMART" id="SM00987">
    <property type="entry name" value="UreE_C"/>
    <property type="match status" value="1"/>
</dbReference>
<dbReference type="RefSeq" id="WP_237260617.1">
    <property type="nucleotide sequence ID" value="NZ_AP024202.1"/>
</dbReference>
<dbReference type="SMART" id="SM00986">
    <property type="entry name" value="UDG"/>
    <property type="match status" value="1"/>
</dbReference>
<dbReference type="Pfam" id="PF03167">
    <property type="entry name" value="UDG"/>
    <property type="match status" value="1"/>
</dbReference>
<accession>A0ABN6CWH7</accession>
<organism evidence="2 3">
    <name type="scientific">Thiomicrorhabdus immobilis</name>
    <dbReference type="NCBI Taxonomy" id="2791037"/>
    <lineage>
        <taxon>Bacteria</taxon>
        <taxon>Pseudomonadati</taxon>
        <taxon>Pseudomonadota</taxon>
        <taxon>Gammaproteobacteria</taxon>
        <taxon>Thiotrichales</taxon>
        <taxon>Piscirickettsiaceae</taxon>
        <taxon>Thiomicrorhabdus</taxon>
    </lineage>
</organism>
<dbReference type="CDD" id="cd10032">
    <property type="entry name" value="UDG-F6_HDG"/>
    <property type="match status" value="1"/>
</dbReference>
<gene>
    <name evidence="2" type="ORF">THMIRHAM_12570</name>
</gene>
<dbReference type="SUPFAM" id="SSF52141">
    <property type="entry name" value="Uracil-DNA glycosylase-like"/>
    <property type="match status" value="1"/>
</dbReference>
<reference evidence="2" key="1">
    <citation type="journal article" date="2022" name="Arch. Microbiol.">
        <title>Thiomicrorhabdus immobilis sp. nov., a mesophilic sulfur-oxidizing bacterium isolated from sediment of a brackish lake in northern Japan.</title>
        <authorList>
            <person name="Kojima H."/>
            <person name="Mochizuki J."/>
            <person name="Kanda M."/>
            <person name="Watanabe T."/>
            <person name="Fukui M."/>
        </authorList>
    </citation>
    <scope>NUCLEOTIDE SEQUENCE</scope>
    <source>
        <strain evidence="2">Am19</strain>
    </source>
</reference>
<evidence type="ECO:0000313" key="3">
    <source>
        <dbReference type="Proteomes" id="UP001054820"/>
    </source>
</evidence>
<dbReference type="InterPro" id="IPR036895">
    <property type="entry name" value="Uracil-DNA_glycosylase-like_sf"/>
</dbReference>
<evidence type="ECO:0000259" key="1">
    <source>
        <dbReference type="SMART" id="SM00986"/>
    </source>
</evidence>
<dbReference type="InterPro" id="IPR026353">
    <property type="entry name" value="Hypoxan-DNA_Glyclase"/>
</dbReference>
<dbReference type="NCBIfam" id="TIGR04274">
    <property type="entry name" value="hypoxanDNAglyco"/>
    <property type="match status" value="1"/>
</dbReference>
<keyword evidence="3" id="KW-1185">Reference proteome</keyword>
<feature type="domain" description="Uracil-DNA glycosylase-like" evidence="1">
    <location>
        <begin position="12"/>
        <end position="166"/>
    </location>
</feature>
<name>A0ABN6CWH7_9GAMM</name>
<dbReference type="Proteomes" id="UP001054820">
    <property type="component" value="Chromosome"/>
</dbReference>
<dbReference type="Gene3D" id="3.40.470.10">
    <property type="entry name" value="Uracil-DNA glycosylase-like domain"/>
    <property type="match status" value="1"/>
</dbReference>
<sequence>MNREPNFCQGFEYISAQNPHWMILGTMPSVESLNQAFYYAHPRNAFWPIMHSLTQRPINTQQEKERLIKQAGLVLWDVLQSCQRQGSLDSDIKEPQANDFESLLSENPTIKTICFNGKKAEQLFKRHVLKRQRIPQEITYIVLPSTSPANATITVEDKWLFWQENLSHLV</sequence>